<gene>
    <name evidence="1" type="ORF">R1flu_017580</name>
</gene>
<keyword evidence="2" id="KW-1185">Reference proteome</keyword>
<protein>
    <submittedName>
        <fullName evidence="1">Uncharacterized protein</fullName>
    </submittedName>
</protein>
<sequence>MEEAQKGQSVTSAAEETIAAIAVGKEEEDDDGIRYAGKKGEEEIDCPTRRERQTQMGEVMKGGKGRACLPCSAMAEPSAIASMAILHRDNSSRALFSRLQLSQFADV</sequence>
<dbReference type="AlphaFoldDB" id="A0ABD1ZDK1"/>
<evidence type="ECO:0000313" key="2">
    <source>
        <dbReference type="Proteomes" id="UP001605036"/>
    </source>
</evidence>
<evidence type="ECO:0000313" key="1">
    <source>
        <dbReference type="EMBL" id="KAL2649452.1"/>
    </source>
</evidence>
<name>A0ABD1ZDK1_9MARC</name>
<accession>A0ABD1ZDK1</accession>
<reference evidence="1 2" key="1">
    <citation type="submission" date="2024-09" db="EMBL/GenBank/DDBJ databases">
        <title>Chromosome-scale assembly of Riccia fluitans.</title>
        <authorList>
            <person name="Paukszto L."/>
            <person name="Sawicki J."/>
            <person name="Karawczyk K."/>
            <person name="Piernik-Szablinska J."/>
            <person name="Szczecinska M."/>
            <person name="Mazdziarz M."/>
        </authorList>
    </citation>
    <scope>NUCLEOTIDE SEQUENCE [LARGE SCALE GENOMIC DNA]</scope>
    <source>
        <strain evidence="1">Rf_01</strain>
        <tissue evidence="1">Aerial parts of the thallus</tissue>
    </source>
</reference>
<dbReference type="Proteomes" id="UP001605036">
    <property type="component" value="Unassembled WGS sequence"/>
</dbReference>
<proteinExistence type="predicted"/>
<comment type="caution">
    <text evidence="1">The sequence shown here is derived from an EMBL/GenBank/DDBJ whole genome shotgun (WGS) entry which is preliminary data.</text>
</comment>
<organism evidence="1 2">
    <name type="scientific">Riccia fluitans</name>
    <dbReference type="NCBI Taxonomy" id="41844"/>
    <lineage>
        <taxon>Eukaryota</taxon>
        <taxon>Viridiplantae</taxon>
        <taxon>Streptophyta</taxon>
        <taxon>Embryophyta</taxon>
        <taxon>Marchantiophyta</taxon>
        <taxon>Marchantiopsida</taxon>
        <taxon>Marchantiidae</taxon>
        <taxon>Marchantiales</taxon>
        <taxon>Ricciaceae</taxon>
        <taxon>Riccia</taxon>
    </lineage>
</organism>
<dbReference type="EMBL" id="JBHFFA010000001">
    <property type="protein sequence ID" value="KAL2649452.1"/>
    <property type="molecule type" value="Genomic_DNA"/>
</dbReference>